<proteinExistence type="predicted"/>
<dbReference type="InterPro" id="IPR025202">
    <property type="entry name" value="PLD-like_dom"/>
</dbReference>
<dbReference type="Gene3D" id="3.30.870.10">
    <property type="entry name" value="Endonuclease Chain A"/>
    <property type="match status" value="1"/>
</dbReference>
<name>A0A8T8K5J9_9EURY</name>
<dbReference type="AlphaFoldDB" id="A0A8T8K5J9"/>
<feature type="domain" description="PLD phosphodiesterase" evidence="2">
    <location>
        <begin position="167"/>
        <end position="194"/>
    </location>
</feature>
<dbReference type="GeneID" id="64819257"/>
<dbReference type="GO" id="GO:0032049">
    <property type="term" value="P:cardiolipin biosynthetic process"/>
    <property type="evidence" value="ECO:0007669"/>
    <property type="project" value="UniProtKB-ARBA"/>
</dbReference>
<dbReference type="SMART" id="SM00155">
    <property type="entry name" value="PLDc"/>
    <property type="match status" value="1"/>
</dbReference>
<dbReference type="CDD" id="cd00138">
    <property type="entry name" value="PLDc_SF"/>
    <property type="match status" value="1"/>
</dbReference>
<dbReference type="EMBL" id="CP058560">
    <property type="protein sequence ID" value="QUH22403.1"/>
    <property type="molecule type" value="Genomic_DNA"/>
</dbReference>
<dbReference type="RefSeq" id="WP_211533348.1">
    <property type="nucleotide sequence ID" value="NZ_CP058560.1"/>
</dbReference>
<gene>
    <name evidence="3" type="ORF">HYG87_00795</name>
</gene>
<organism evidence="3 4">
    <name type="scientific">Methanobacterium alkalithermotolerans</name>
    <dbReference type="NCBI Taxonomy" id="2731220"/>
    <lineage>
        <taxon>Archaea</taxon>
        <taxon>Methanobacteriati</taxon>
        <taxon>Methanobacteriota</taxon>
        <taxon>Methanomada group</taxon>
        <taxon>Methanobacteria</taxon>
        <taxon>Methanobacteriales</taxon>
        <taxon>Methanobacteriaceae</taxon>
        <taxon>Methanobacterium</taxon>
    </lineage>
</organism>
<dbReference type="PANTHER" id="PTHR21248:SF22">
    <property type="entry name" value="PHOSPHOLIPASE D"/>
    <property type="match status" value="1"/>
</dbReference>
<dbReference type="SUPFAM" id="SSF56024">
    <property type="entry name" value="Phospholipase D/nuclease"/>
    <property type="match status" value="1"/>
</dbReference>
<dbReference type="Pfam" id="PF13091">
    <property type="entry name" value="PLDc_2"/>
    <property type="match status" value="1"/>
</dbReference>
<evidence type="ECO:0000256" key="1">
    <source>
        <dbReference type="SAM" id="Coils"/>
    </source>
</evidence>
<dbReference type="OrthoDB" id="6262at2157"/>
<feature type="coiled-coil region" evidence="1">
    <location>
        <begin position="17"/>
        <end position="75"/>
    </location>
</feature>
<dbReference type="InterPro" id="IPR001736">
    <property type="entry name" value="PLipase_D/transphosphatidylase"/>
</dbReference>
<dbReference type="KEGG" id="meme:HYG87_00795"/>
<reference evidence="3" key="1">
    <citation type="submission" date="2020-07" db="EMBL/GenBank/DDBJ databases">
        <title>Methanobacterium. sp. MethCan genome.</title>
        <authorList>
            <person name="Postec A."/>
            <person name="Quemeneur M."/>
        </authorList>
    </citation>
    <scope>NUCLEOTIDE SEQUENCE</scope>
    <source>
        <strain evidence="3">MethCAN</strain>
    </source>
</reference>
<dbReference type="PANTHER" id="PTHR21248">
    <property type="entry name" value="CARDIOLIPIN SYNTHASE"/>
    <property type="match status" value="1"/>
</dbReference>
<dbReference type="Proteomes" id="UP000681041">
    <property type="component" value="Chromosome"/>
</dbReference>
<protein>
    <recommendedName>
        <fullName evidence="2">PLD phosphodiesterase domain-containing protein</fullName>
    </recommendedName>
</protein>
<evidence type="ECO:0000313" key="4">
    <source>
        <dbReference type="Proteomes" id="UP000681041"/>
    </source>
</evidence>
<accession>A0A8T8K5J9</accession>
<sequence>MGISKEDLELIEKIKLYRQDKEKLELLDFKNQALEKENKQLKEALKDLQKDIIGNKKILNQINALKIENIELKKEQETQKSHFELVVTTPKEARTVYGQIRQNLKKAKKEVLVCSPWITYLVEEFSGVEKEVNMKIITSFREEDIKSGITSLDKLRALMESGAHIRYNNNLHAKMMFIDSEVAIISSANLTRKGLGVNYEAGVLIKDPDQVKKAIEFFQGVWDESEDLDYDQLKKYAILTE</sequence>
<evidence type="ECO:0000313" key="3">
    <source>
        <dbReference type="EMBL" id="QUH22403.1"/>
    </source>
</evidence>
<evidence type="ECO:0000259" key="2">
    <source>
        <dbReference type="PROSITE" id="PS50035"/>
    </source>
</evidence>
<dbReference type="PROSITE" id="PS50035">
    <property type="entry name" value="PLD"/>
    <property type="match status" value="1"/>
</dbReference>
<dbReference type="GO" id="GO:0030572">
    <property type="term" value="F:phosphatidyltransferase activity"/>
    <property type="evidence" value="ECO:0007669"/>
    <property type="project" value="UniProtKB-ARBA"/>
</dbReference>
<keyword evidence="1" id="KW-0175">Coiled coil</keyword>
<keyword evidence="4" id="KW-1185">Reference proteome</keyword>